<dbReference type="EMBL" id="JAHRIN010047618">
    <property type="protein sequence ID" value="MEQ2208061.1"/>
    <property type="molecule type" value="Genomic_DNA"/>
</dbReference>
<protein>
    <submittedName>
        <fullName evidence="1">Uncharacterized protein</fullName>
    </submittedName>
</protein>
<proteinExistence type="predicted"/>
<accession>A0ABV0RJB2</accession>
<evidence type="ECO:0000313" key="2">
    <source>
        <dbReference type="Proteomes" id="UP001434883"/>
    </source>
</evidence>
<dbReference type="InterPro" id="IPR032675">
    <property type="entry name" value="LRR_dom_sf"/>
</dbReference>
<reference evidence="1 2" key="1">
    <citation type="submission" date="2021-06" db="EMBL/GenBank/DDBJ databases">
        <authorList>
            <person name="Palmer J.M."/>
        </authorList>
    </citation>
    <scope>NUCLEOTIDE SEQUENCE [LARGE SCALE GENOMIC DNA]</scope>
    <source>
        <strain evidence="1 2">XC_2019</strain>
        <tissue evidence="1">Muscle</tissue>
    </source>
</reference>
<name>A0ABV0RJB2_9TELE</name>
<dbReference type="SUPFAM" id="SSF52047">
    <property type="entry name" value="RNI-like"/>
    <property type="match status" value="1"/>
</dbReference>
<keyword evidence="2" id="KW-1185">Reference proteome</keyword>
<dbReference type="Proteomes" id="UP001434883">
    <property type="component" value="Unassembled WGS sequence"/>
</dbReference>
<sequence>LLSFIHCCAAYNSQQEAASSLLRTLQHSLDLSCSSCVDLPEEDQAEPLRVTAADCRAVSTILRHSSRNTQLHLRDCEVEDSGLDLLFPVLDRVRLSKTVLVQLLILLPVDSETDTVRRAASLFRALGEELDLSHITLDQKLCGALVLMLDNCEGLTELDLSHCQLTDQLLLQLITHLHKVQVLE</sequence>
<dbReference type="Gene3D" id="3.80.10.10">
    <property type="entry name" value="Ribonuclease Inhibitor"/>
    <property type="match status" value="1"/>
</dbReference>
<feature type="non-terminal residue" evidence="1">
    <location>
        <position position="1"/>
    </location>
</feature>
<evidence type="ECO:0000313" key="1">
    <source>
        <dbReference type="EMBL" id="MEQ2208061.1"/>
    </source>
</evidence>
<organism evidence="1 2">
    <name type="scientific">Xenoophorus captivus</name>
    <dbReference type="NCBI Taxonomy" id="1517983"/>
    <lineage>
        <taxon>Eukaryota</taxon>
        <taxon>Metazoa</taxon>
        <taxon>Chordata</taxon>
        <taxon>Craniata</taxon>
        <taxon>Vertebrata</taxon>
        <taxon>Euteleostomi</taxon>
        <taxon>Actinopterygii</taxon>
        <taxon>Neopterygii</taxon>
        <taxon>Teleostei</taxon>
        <taxon>Neoteleostei</taxon>
        <taxon>Acanthomorphata</taxon>
        <taxon>Ovalentaria</taxon>
        <taxon>Atherinomorphae</taxon>
        <taxon>Cyprinodontiformes</taxon>
        <taxon>Goodeidae</taxon>
        <taxon>Xenoophorus</taxon>
    </lineage>
</organism>
<comment type="caution">
    <text evidence="1">The sequence shown here is derived from an EMBL/GenBank/DDBJ whole genome shotgun (WGS) entry which is preliminary data.</text>
</comment>
<gene>
    <name evidence="1" type="ORF">XENOCAPTIV_024199</name>
</gene>